<evidence type="ECO:0000313" key="2">
    <source>
        <dbReference type="EMBL" id="KAH0569893.1"/>
    </source>
</evidence>
<keyword evidence="3" id="KW-1185">Reference proteome</keyword>
<organism evidence="1">
    <name type="scientific">Spironucleus salmonicida</name>
    <dbReference type="NCBI Taxonomy" id="348837"/>
    <lineage>
        <taxon>Eukaryota</taxon>
        <taxon>Metamonada</taxon>
        <taxon>Diplomonadida</taxon>
        <taxon>Hexamitidae</taxon>
        <taxon>Hexamitinae</taxon>
        <taxon>Spironucleus</taxon>
    </lineage>
</organism>
<dbReference type="EMBL" id="AUWU02000008">
    <property type="protein sequence ID" value="KAH0569893.1"/>
    <property type="molecule type" value="Genomic_DNA"/>
</dbReference>
<gene>
    <name evidence="1" type="ORF">SS50377_10914</name>
    <name evidence="2" type="ORF">SS50377_27865</name>
</gene>
<proteinExistence type="predicted"/>
<protein>
    <submittedName>
        <fullName evidence="1">Uncharacterized protein</fullName>
    </submittedName>
</protein>
<dbReference type="AlphaFoldDB" id="V6M623"/>
<dbReference type="VEuPathDB" id="GiardiaDB:SS50377_27865"/>
<reference evidence="1 2" key="1">
    <citation type="journal article" date="2014" name="PLoS Genet.">
        <title>The Genome of Spironucleus salmonicida Highlights a Fish Pathogen Adapted to Fluctuating Environments.</title>
        <authorList>
            <person name="Xu F."/>
            <person name="Jerlstrom-Hultqvist J."/>
            <person name="Einarsson E."/>
            <person name="Astvaldsson A."/>
            <person name="Svard S.G."/>
            <person name="Andersson J.O."/>
        </authorList>
    </citation>
    <scope>NUCLEOTIDE SEQUENCE</scope>
    <source>
        <strain evidence="2">ATCC 50377</strain>
    </source>
</reference>
<sequence length="172" mass="19349">MLQINPQLQKEFAFISARFLAQQPGKRRRIVEEELALGVRIQAQALNTEPTRQRSACSRLQPIRIPPQNAGNSQFIEGVISANYKNSPKVKVSQAFPPPHAPVDVYRCFHTPQHVPEDEKPHKALNVNKSFVQRSLEVSQAERSLIGTSLSKENPICHSASSLKLFTMQDLE</sequence>
<accession>V6M623</accession>
<name>V6M623_9EUKA</name>
<reference evidence="2" key="2">
    <citation type="submission" date="2020-12" db="EMBL/GenBank/DDBJ databases">
        <title>New Spironucleus salmonicida genome in near-complete chromosomes.</title>
        <authorList>
            <person name="Xu F."/>
            <person name="Kurt Z."/>
            <person name="Jimenez-Gonzalez A."/>
            <person name="Astvaldsson A."/>
            <person name="Andersson J.O."/>
            <person name="Svard S.G."/>
        </authorList>
    </citation>
    <scope>NUCLEOTIDE SEQUENCE</scope>
    <source>
        <strain evidence="2">ATCC 50377</strain>
    </source>
</reference>
<evidence type="ECO:0000313" key="3">
    <source>
        <dbReference type="Proteomes" id="UP000018208"/>
    </source>
</evidence>
<dbReference type="EMBL" id="KI545975">
    <property type="protein sequence ID" value="EST48819.1"/>
    <property type="molecule type" value="Genomic_DNA"/>
</dbReference>
<evidence type="ECO:0000313" key="1">
    <source>
        <dbReference type="EMBL" id="EST48819.1"/>
    </source>
</evidence>
<dbReference type="Proteomes" id="UP000018208">
    <property type="component" value="Unassembled WGS sequence"/>
</dbReference>